<dbReference type="Pfam" id="PF05406">
    <property type="entry name" value="WGR"/>
    <property type="match status" value="1"/>
</dbReference>
<evidence type="ECO:0000256" key="1">
    <source>
        <dbReference type="ARBA" id="ARBA00004123"/>
    </source>
</evidence>
<comment type="subcellular location">
    <subcellularLocation>
        <location evidence="1">Nucleus</location>
    </subcellularLocation>
</comment>
<evidence type="ECO:0000259" key="8">
    <source>
        <dbReference type="PROSITE" id="PS51059"/>
    </source>
</evidence>
<keyword evidence="5 7" id="KW-0520">NAD</keyword>
<dbReference type="Gene3D" id="1.20.142.10">
    <property type="entry name" value="Poly(ADP-ribose) polymerase, regulatory domain"/>
    <property type="match status" value="1"/>
</dbReference>
<dbReference type="Pfam" id="PF00644">
    <property type="entry name" value="PARP"/>
    <property type="match status" value="1"/>
</dbReference>
<proteinExistence type="predicted"/>
<keyword evidence="2 7" id="KW-0328">Glycosyltransferase</keyword>
<keyword evidence="6" id="KW-0539">Nucleus</keyword>
<evidence type="ECO:0000256" key="5">
    <source>
        <dbReference type="ARBA" id="ARBA00023027"/>
    </source>
</evidence>
<keyword evidence="3 7" id="KW-0808">Transferase</keyword>
<sequence>MYVLFTQWGRVGDDGQCQKTPFPFLTEAIQEFQKIFRRKSGNSWDNVKSFTPQKKKYCLVELEKRCHHQKNNIKPNLKTETPSKLPKPLYKLMDILTNVSLLEQSSKRLRASDKWLGYLPEKALQKAESLLQEIRQLIQEKNESSDIYNAQECSAEIIEKIIKLSEEYYFTVPVHGFEYEKLCPLYDVQLLRNQMELINNLQHIELAKELFLAAQLRKNEINPKDYIYHCLGSKIQLLEEDSVEAQLILQYIHNTENDNRRAKIQAIYQIQREVSSEFFQKNTRKHMLLWHGTSAENVLSILTRGLRVAPLGVRLTGSMFGKGIYFADMFQKSQGYCYPGNEQTKFMFLCEVFLGKVHQTDMSSSDSFPEPSKHCYDTLHALGTWHPNPAQSVSWQGREITLGPKEADIDLKKKIIHRSLKFNEYVVFEPSHVCIRYLVQFRI</sequence>
<feature type="domain" description="WGR" evidence="10">
    <location>
        <begin position="1"/>
        <end position="57"/>
    </location>
</feature>
<dbReference type="PANTHER" id="PTHR10459:SF108">
    <property type="entry name" value="POLY [ADP-RIBOSE] POLYMERASE"/>
    <property type="match status" value="1"/>
</dbReference>
<dbReference type="Gene3D" id="3.90.228.10">
    <property type="match status" value="1"/>
</dbReference>
<dbReference type="InterPro" id="IPR012317">
    <property type="entry name" value="Poly(ADP-ribose)pol_cat_dom"/>
</dbReference>
<protein>
    <recommendedName>
        <fullName evidence="7">Poly [ADP-ribose] polymerase</fullName>
        <shortName evidence="7">PARP</shortName>
        <ecNumber evidence="7">2.4.2.-</ecNumber>
    </recommendedName>
</protein>
<feature type="domain" description="PARP alpha-helical" evidence="9">
    <location>
        <begin position="82"/>
        <end position="212"/>
    </location>
</feature>
<dbReference type="SUPFAM" id="SSF142921">
    <property type="entry name" value="WGR domain-like"/>
    <property type="match status" value="1"/>
</dbReference>
<dbReference type="SUPFAM" id="SSF56399">
    <property type="entry name" value="ADP-ribosylation"/>
    <property type="match status" value="1"/>
</dbReference>
<dbReference type="InterPro" id="IPR004102">
    <property type="entry name" value="Poly(ADP-ribose)pol_reg_dom"/>
</dbReference>
<dbReference type="Proteomes" id="UP000694941">
    <property type="component" value="Unplaced"/>
</dbReference>
<dbReference type="PROSITE" id="PS51977">
    <property type="entry name" value="WGR"/>
    <property type="match status" value="1"/>
</dbReference>
<dbReference type="InterPro" id="IPR050800">
    <property type="entry name" value="ARTD/PARP"/>
</dbReference>
<gene>
    <name evidence="12" type="primary">LOC106469919</name>
</gene>
<evidence type="ECO:0000256" key="2">
    <source>
        <dbReference type="ARBA" id="ARBA00022676"/>
    </source>
</evidence>
<dbReference type="PANTHER" id="PTHR10459">
    <property type="entry name" value="DNA LIGASE"/>
    <property type="match status" value="1"/>
</dbReference>
<dbReference type="PROSITE" id="PS51060">
    <property type="entry name" value="PARP_ALPHA_HD"/>
    <property type="match status" value="1"/>
</dbReference>
<evidence type="ECO:0000256" key="7">
    <source>
        <dbReference type="RuleBase" id="RU362114"/>
    </source>
</evidence>
<keyword evidence="4" id="KW-0548">Nucleotidyltransferase</keyword>
<dbReference type="PROSITE" id="PS51059">
    <property type="entry name" value="PARP_CATALYTIC"/>
    <property type="match status" value="1"/>
</dbReference>
<evidence type="ECO:0000313" key="11">
    <source>
        <dbReference type="Proteomes" id="UP000694941"/>
    </source>
</evidence>
<reference evidence="12" key="1">
    <citation type="submission" date="2025-08" db="UniProtKB">
        <authorList>
            <consortium name="RefSeq"/>
        </authorList>
    </citation>
    <scope>IDENTIFICATION</scope>
    <source>
        <tissue evidence="12">Muscle</tissue>
    </source>
</reference>
<evidence type="ECO:0000259" key="10">
    <source>
        <dbReference type="PROSITE" id="PS51977"/>
    </source>
</evidence>
<dbReference type="Pfam" id="PF02877">
    <property type="entry name" value="PARP_reg"/>
    <property type="match status" value="1"/>
</dbReference>
<organism evidence="11 12">
    <name type="scientific">Limulus polyphemus</name>
    <name type="common">Atlantic horseshoe crab</name>
    <dbReference type="NCBI Taxonomy" id="6850"/>
    <lineage>
        <taxon>Eukaryota</taxon>
        <taxon>Metazoa</taxon>
        <taxon>Ecdysozoa</taxon>
        <taxon>Arthropoda</taxon>
        <taxon>Chelicerata</taxon>
        <taxon>Merostomata</taxon>
        <taxon>Xiphosura</taxon>
        <taxon>Limulidae</taxon>
        <taxon>Limulus</taxon>
    </lineage>
</organism>
<dbReference type="EC" id="2.4.2.-" evidence="7"/>
<evidence type="ECO:0000256" key="3">
    <source>
        <dbReference type="ARBA" id="ARBA00022679"/>
    </source>
</evidence>
<evidence type="ECO:0000259" key="9">
    <source>
        <dbReference type="PROSITE" id="PS51060"/>
    </source>
</evidence>
<evidence type="ECO:0000256" key="6">
    <source>
        <dbReference type="ARBA" id="ARBA00023242"/>
    </source>
</evidence>
<evidence type="ECO:0000256" key="4">
    <source>
        <dbReference type="ARBA" id="ARBA00022695"/>
    </source>
</evidence>
<dbReference type="InterPro" id="IPR036616">
    <property type="entry name" value="Poly(ADP-ribose)pol_reg_dom_sf"/>
</dbReference>
<accession>A0ABM1BP29</accession>
<dbReference type="InterPro" id="IPR008893">
    <property type="entry name" value="WGR_domain"/>
</dbReference>
<name>A0ABM1BP29_LIMPO</name>
<dbReference type="CDD" id="cd07997">
    <property type="entry name" value="WGR_PARP"/>
    <property type="match status" value="1"/>
</dbReference>
<dbReference type="GeneID" id="106469919"/>
<keyword evidence="11" id="KW-1185">Reference proteome</keyword>
<dbReference type="InterPro" id="IPR036930">
    <property type="entry name" value="WGR_dom_sf"/>
</dbReference>
<feature type="domain" description="PARP catalytic" evidence="8">
    <location>
        <begin position="222"/>
        <end position="443"/>
    </location>
</feature>
<dbReference type="SUPFAM" id="SSF47587">
    <property type="entry name" value="Domain of poly(ADP-ribose) polymerase"/>
    <property type="match status" value="1"/>
</dbReference>
<evidence type="ECO:0000313" key="12">
    <source>
        <dbReference type="RefSeq" id="XP_013785891.2"/>
    </source>
</evidence>
<dbReference type="RefSeq" id="XP_013785891.2">
    <property type="nucleotide sequence ID" value="XM_013930437.2"/>
</dbReference>